<sequence length="258" mass="27901">MSLQINGTWVNSYGSVLKIQADESGQIIGEYSSTTGSSGTYYLVGYCRPDDPTKELGQGIVLSIFWRAIEGKDPDNSWHWVSTYCGQLQSDGTLSVINSLVATIEFAGFSTGAYIDKLAFTQENKSIPKLSAALPNNINEANHPRIGSWLDPISGAELSLSTPDQKTGYISGTLLYQGESISMNGFTDTYASDDGLSLQSLSLSGYLSSSDTPISLSGQLLIEDNKLQLTCWNANSTSPADSYFQAKALNWLLNKVDE</sequence>
<keyword evidence="3" id="KW-0732">Signal</keyword>
<dbReference type="RefSeq" id="WP_263529918.1">
    <property type="nucleotide sequence ID" value="NZ_JAOVZB010000002.1"/>
</dbReference>
<organism evidence="4 5">
    <name type="scientific">Marinomonas sargassi</name>
    <dbReference type="NCBI Taxonomy" id="2984494"/>
    <lineage>
        <taxon>Bacteria</taxon>
        <taxon>Pseudomonadati</taxon>
        <taxon>Pseudomonadota</taxon>
        <taxon>Gammaproteobacteria</taxon>
        <taxon>Oceanospirillales</taxon>
        <taxon>Oceanospirillaceae</taxon>
        <taxon>Marinomonas</taxon>
    </lineage>
</organism>
<evidence type="ECO:0000313" key="4">
    <source>
        <dbReference type="EMBL" id="MCV2402538.1"/>
    </source>
</evidence>
<name>A0ABT2YRM2_9GAMM</name>
<dbReference type="InterPro" id="IPR036896">
    <property type="entry name" value="Avidin-like_sf"/>
</dbReference>
<dbReference type="SUPFAM" id="SSF50876">
    <property type="entry name" value="Avidin/streptavidin"/>
    <property type="match status" value="1"/>
</dbReference>
<dbReference type="Gene3D" id="2.40.128.30">
    <property type="entry name" value="Avidin-like"/>
    <property type="match status" value="1"/>
</dbReference>
<evidence type="ECO:0000313" key="5">
    <source>
        <dbReference type="Proteomes" id="UP001209713"/>
    </source>
</evidence>
<dbReference type="EMBL" id="JAOVZB010000002">
    <property type="protein sequence ID" value="MCV2402538.1"/>
    <property type="molecule type" value="Genomic_DNA"/>
</dbReference>
<proteinExistence type="predicted"/>
<reference evidence="4 5" key="1">
    <citation type="submission" date="2022-10" db="EMBL/GenBank/DDBJ databases">
        <title>Marinomonas transparenta sp. nov. and Marinomonas sargassi sp. nov., isolated from marine alga (Sargassum natans (L.) Gaillon).</title>
        <authorList>
            <person name="Wang Y."/>
        </authorList>
    </citation>
    <scope>NUCLEOTIDE SEQUENCE [LARGE SCALE GENOMIC DNA]</scope>
    <source>
        <strain evidence="4 5">C2222</strain>
    </source>
</reference>
<evidence type="ECO:0000256" key="1">
    <source>
        <dbReference type="ARBA" id="ARBA00004613"/>
    </source>
</evidence>
<dbReference type="Pfam" id="PF01382">
    <property type="entry name" value="Avidin"/>
    <property type="match status" value="1"/>
</dbReference>
<evidence type="ECO:0000256" key="3">
    <source>
        <dbReference type="ARBA" id="ARBA00022729"/>
    </source>
</evidence>
<dbReference type="InterPro" id="IPR005468">
    <property type="entry name" value="Avidin/str"/>
</dbReference>
<dbReference type="Proteomes" id="UP001209713">
    <property type="component" value="Unassembled WGS sequence"/>
</dbReference>
<evidence type="ECO:0000256" key="2">
    <source>
        <dbReference type="ARBA" id="ARBA00022525"/>
    </source>
</evidence>
<gene>
    <name evidence="4" type="ORF">OFY17_06485</name>
</gene>
<keyword evidence="2" id="KW-0964">Secreted</keyword>
<accession>A0ABT2YRM2</accession>
<protein>
    <submittedName>
        <fullName evidence="4">Avidin/streptavidin family protein</fullName>
    </submittedName>
</protein>
<keyword evidence="5" id="KW-1185">Reference proteome</keyword>
<comment type="subcellular location">
    <subcellularLocation>
        <location evidence="1">Secreted</location>
    </subcellularLocation>
</comment>
<comment type="caution">
    <text evidence="4">The sequence shown here is derived from an EMBL/GenBank/DDBJ whole genome shotgun (WGS) entry which is preliminary data.</text>
</comment>